<dbReference type="OrthoDB" id="7871110at2"/>
<sequence length="199" mass="21311">MARVDNRYSRFVQWAKIVFPLVALGLLSTMFLFSRNLDPSDAIPFADIDVEKIAREQQLTAPRFSGTTSDGSAIIVEAGVAIPDPSNLRRLTIRKVVARIETEAGPSYGIIAETAFYDGTDDFLELEGDVRLSTSAGYKLITGQLIANLAETGITAPGAVAGRGPAGQLEAGSMSLTTNGDTQVLVFKNGVKLVYDPKE</sequence>
<protein>
    <submittedName>
        <fullName evidence="2">Lipopolysaccharide export system protein LptC</fullName>
    </submittedName>
</protein>
<proteinExistence type="predicted"/>
<evidence type="ECO:0000256" key="1">
    <source>
        <dbReference type="SAM" id="Phobius"/>
    </source>
</evidence>
<organism evidence="2 3">
    <name type="scientific">Litoreibacter meonggei</name>
    <dbReference type="NCBI Taxonomy" id="1049199"/>
    <lineage>
        <taxon>Bacteria</taxon>
        <taxon>Pseudomonadati</taxon>
        <taxon>Pseudomonadota</taxon>
        <taxon>Alphaproteobacteria</taxon>
        <taxon>Rhodobacterales</taxon>
        <taxon>Roseobacteraceae</taxon>
        <taxon>Litoreibacter</taxon>
    </lineage>
</organism>
<evidence type="ECO:0000313" key="2">
    <source>
        <dbReference type="EMBL" id="RLJ52130.1"/>
    </source>
</evidence>
<name>A0A497W7D7_9RHOB</name>
<evidence type="ECO:0000313" key="3">
    <source>
        <dbReference type="Proteomes" id="UP000269157"/>
    </source>
</evidence>
<dbReference type="EMBL" id="RCCE01000003">
    <property type="protein sequence ID" value="RLJ52130.1"/>
    <property type="molecule type" value="Genomic_DNA"/>
</dbReference>
<feature type="transmembrane region" description="Helical" evidence="1">
    <location>
        <begin position="12"/>
        <end position="33"/>
    </location>
</feature>
<comment type="caution">
    <text evidence="2">The sequence shown here is derived from an EMBL/GenBank/DDBJ whole genome shotgun (WGS) entry which is preliminary data.</text>
</comment>
<keyword evidence="3" id="KW-1185">Reference proteome</keyword>
<dbReference type="Pfam" id="PF06835">
    <property type="entry name" value="LptC"/>
    <property type="match status" value="1"/>
</dbReference>
<keyword evidence="1" id="KW-0472">Membrane</keyword>
<dbReference type="AlphaFoldDB" id="A0A497W7D7"/>
<dbReference type="InterPro" id="IPR010664">
    <property type="entry name" value="LipoPS_assembly_LptC-rel"/>
</dbReference>
<keyword evidence="1" id="KW-0812">Transmembrane</keyword>
<gene>
    <name evidence="2" type="ORF">BCF46_2358</name>
</gene>
<dbReference type="RefSeq" id="WP_121024349.1">
    <property type="nucleotide sequence ID" value="NZ_RCCE01000003.1"/>
</dbReference>
<keyword evidence="1" id="KW-1133">Transmembrane helix</keyword>
<dbReference type="Proteomes" id="UP000269157">
    <property type="component" value="Unassembled WGS sequence"/>
</dbReference>
<accession>A0A497W7D7</accession>
<reference evidence="2 3" key="1">
    <citation type="submission" date="2018-10" db="EMBL/GenBank/DDBJ databases">
        <title>Genomic Encyclopedia of Archaeal and Bacterial Type Strains, Phase II (KMG-II): from individual species to whole genera.</title>
        <authorList>
            <person name="Goeker M."/>
        </authorList>
    </citation>
    <scope>NUCLEOTIDE SEQUENCE [LARGE SCALE GENOMIC DNA]</scope>
    <source>
        <strain evidence="2 3">DSM 29466</strain>
    </source>
</reference>